<gene>
    <name evidence="2" type="ORF">TWF694_002330</name>
</gene>
<proteinExistence type="predicted"/>
<feature type="compositionally biased region" description="Low complexity" evidence="1">
    <location>
        <begin position="97"/>
        <end position="115"/>
    </location>
</feature>
<evidence type="ECO:0000313" key="3">
    <source>
        <dbReference type="Proteomes" id="UP001365542"/>
    </source>
</evidence>
<feature type="region of interest" description="Disordered" evidence="1">
    <location>
        <begin position="95"/>
        <end position="136"/>
    </location>
</feature>
<organism evidence="2 3">
    <name type="scientific">Orbilia ellipsospora</name>
    <dbReference type="NCBI Taxonomy" id="2528407"/>
    <lineage>
        <taxon>Eukaryota</taxon>
        <taxon>Fungi</taxon>
        <taxon>Dikarya</taxon>
        <taxon>Ascomycota</taxon>
        <taxon>Pezizomycotina</taxon>
        <taxon>Orbiliomycetes</taxon>
        <taxon>Orbiliales</taxon>
        <taxon>Orbiliaceae</taxon>
        <taxon>Orbilia</taxon>
    </lineage>
</organism>
<name>A0AAV9X2Q6_9PEZI</name>
<keyword evidence="3" id="KW-1185">Reference proteome</keyword>
<dbReference type="EMBL" id="JAVHJO010000011">
    <property type="protein sequence ID" value="KAK6533380.1"/>
    <property type="molecule type" value="Genomic_DNA"/>
</dbReference>
<feature type="compositionally biased region" description="Basic and acidic residues" evidence="1">
    <location>
        <begin position="263"/>
        <end position="285"/>
    </location>
</feature>
<comment type="caution">
    <text evidence="2">The sequence shown here is derived from an EMBL/GenBank/DDBJ whole genome shotgun (WGS) entry which is preliminary data.</text>
</comment>
<evidence type="ECO:0008006" key="4">
    <source>
        <dbReference type="Google" id="ProtNLM"/>
    </source>
</evidence>
<evidence type="ECO:0000256" key="1">
    <source>
        <dbReference type="SAM" id="MobiDB-lite"/>
    </source>
</evidence>
<feature type="region of interest" description="Disordered" evidence="1">
    <location>
        <begin position="1"/>
        <end position="20"/>
    </location>
</feature>
<feature type="region of interest" description="Disordered" evidence="1">
    <location>
        <begin position="730"/>
        <end position="803"/>
    </location>
</feature>
<feature type="compositionally biased region" description="Low complexity" evidence="1">
    <location>
        <begin position="758"/>
        <end position="774"/>
    </location>
</feature>
<accession>A0AAV9X2Q6</accession>
<dbReference type="Proteomes" id="UP001365542">
    <property type="component" value="Unassembled WGS sequence"/>
</dbReference>
<reference evidence="2 3" key="1">
    <citation type="submission" date="2019-10" db="EMBL/GenBank/DDBJ databases">
        <authorList>
            <person name="Palmer J.M."/>
        </authorList>
    </citation>
    <scope>NUCLEOTIDE SEQUENCE [LARGE SCALE GENOMIC DNA]</scope>
    <source>
        <strain evidence="2 3">TWF694</strain>
    </source>
</reference>
<sequence>MQSGPLMTLFPHTPTKPRPPSLSDIIIRAYNLTDFLPSYETRLENFTTSGKSNGGDVIFSTPHETQILTHSAVFSVAAAARGRPAIDVEKYSKGYIDSRGSRSNDNNDTNGGDSNPSTPTAKNGVLGSILPPGEGETNGINHLRALSSNPSDVKVIHCYYEQFEHVKRIYNHVVTKPGEQIDRLLDEVLKSADDRGGAAAPDFKIQLEVEEDSIGDSSGNTGKGVSVPVKAPKIALPRTKKVGSPATAAAGSSKRPVVNARNVKKDTSGKKASTEKKEEGKREPRVSLNLKSPSSKAAQSDSKVEDDSTTPNYAEINLHRFMVTSSIPYYRYLLHNSRFRFSDTASNVSSLPFPTVTYYALRVIQRWLYNPLRIGEVIEEFEPNAHLYILGPCKRQDRNGYGPPIATAKGMVEVARAADYLGIEELAEWAGKTLRRLCHGLDKCTGNNCKMMVPFVLEQVYDSGGLGLPEGFVEDLKVHLAGNVETMWKRPLIVLPDDILEDLLETFRGLHGGNEIFDIKGRGLRKKNEGDGKGVVGEKRPFSWWLTFIELTKVRSSIRASSSGNAQRWMEKLLGPAIEHCVHRIAYGFDDAKLCADLQGKMEVGSFERPLVVEMLMMVTTSSTAMTGNGMPGEEGVSVRFERPPLTRRTVRAVFEGIVNLRTWDGLDTEWGTAEKRVVDFLKKEWLTIVVNGEEWKGKSGFASWRKAMLTVLSRKLRVSEDDLLGKGQKKPFGLQAIPSRGPGKVMKDRLGNDIEVGASSSSSRGDSAGQSKSNEQDSPAVLRAEARSFTPSSSVEPPDTDV</sequence>
<dbReference type="AlphaFoldDB" id="A0AAV9X2Q6"/>
<evidence type="ECO:0000313" key="2">
    <source>
        <dbReference type="EMBL" id="KAK6533380.1"/>
    </source>
</evidence>
<feature type="compositionally biased region" description="Polar residues" evidence="1">
    <location>
        <begin position="289"/>
        <end position="301"/>
    </location>
</feature>
<protein>
    <recommendedName>
        <fullName evidence="4">BTB domain-containing protein</fullName>
    </recommendedName>
</protein>
<feature type="region of interest" description="Disordered" evidence="1">
    <location>
        <begin position="236"/>
        <end position="310"/>
    </location>
</feature>